<comment type="similarity">
    <text evidence="1">Belongs to the ornithine cyclodeaminase/mu-crystallin family.</text>
</comment>
<dbReference type="InterPro" id="IPR036291">
    <property type="entry name" value="NAD(P)-bd_dom_sf"/>
</dbReference>
<dbReference type="Proteomes" id="UP000258927">
    <property type="component" value="Chromosome"/>
</dbReference>
<name>A0A2R4MDN5_9HYPH</name>
<evidence type="ECO:0000256" key="1">
    <source>
        <dbReference type="ARBA" id="ARBA00008903"/>
    </source>
</evidence>
<organism evidence="2 3">
    <name type="scientific">Maritalea myrionectae</name>
    <dbReference type="NCBI Taxonomy" id="454601"/>
    <lineage>
        <taxon>Bacteria</taxon>
        <taxon>Pseudomonadati</taxon>
        <taxon>Pseudomonadota</taxon>
        <taxon>Alphaproteobacteria</taxon>
        <taxon>Hyphomicrobiales</taxon>
        <taxon>Devosiaceae</taxon>
        <taxon>Maritalea</taxon>
    </lineage>
</organism>
<dbReference type="FunFam" id="3.40.50.720:FF:000311">
    <property type="entry name" value="Ornithine cyclodeaminase"/>
    <property type="match status" value="1"/>
</dbReference>
<dbReference type="STRING" id="1122213.GCA_000423365_01168"/>
<keyword evidence="3" id="KW-1185">Reference proteome</keyword>
<dbReference type="PANTHER" id="PTHR13812">
    <property type="entry name" value="KETIMINE REDUCTASE MU-CRYSTALLIN"/>
    <property type="match status" value="1"/>
</dbReference>
<dbReference type="EMBL" id="CP021330">
    <property type="protein sequence ID" value="AVX04151.1"/>
    <property type="molecule type" value="Genomic_DNA"/>
</dbReference>
<protein>
    <submittedName>
        <fullName evidence="2">Ornithine cyclodeaminase</fullName>
    </submittedName>
</protein>
<dbReference type="Gene3D" id="3.40.50.720">
    <property type="entry name" value="NAD(P)-binding Rossmann-like Domain"/>
    <property type="match status" value="1"/>
</dbReference>
<dbReference type="PANTHER" id="PTHR13812:SF19">
    <property type="entry name" value="KETIMINE REDUCTASE MU-CRYSTALLIN"/>
    <property type="match status" value="1"/>
</dbReference>
<sequence>MSGKWSIFVASALKLGANFCTMAQKKGIDMSIPFIGRAEIEDKLSWSKVADAIFDGHKRSKARLGDLFLNREEDQSTMLNRAAWIDDLGLAMKAVTVYPKNAQREPAIPTIHGVVILFDDESGQVKALVDGQLVTKWKTAADSVLGARLLARPDSRKLLVVGSGVVAESLVDAYRDVFPDLSQIQIWSRTHANAQDLAAKKGCEAVEDLAAAVGNADIVTSATMAREPFIQGAWAQSGTHFDLIGAFKDGMREADDALLQKARIFVDSRETTIDHIGELKDPIARGVISEKDVLADYYDMVQPDCAMRTDASDVTLFKNGGGAHLDLMVTNAIYDIWSAAQ</sequence>
<dbReference type="GO" id="GO:0019752">
    <property type="term" value="P:carboxylic acid metabolic process"/>
    <property type="evidence" value="ECO:0007669"/>
    <property type="project" value="UniProtKB-ARBA"/>
</dbReference>
<evidence type="ECO:0000313" key="3">
    <source>
        <dbReference type="Proteomes" id="UP000258927"/>
    </source>
</evidence>
<dbReference type="InterPro" id="IPR023401">
    <property type="entry name" value="ODC_N"/>
</dbReference>
<reference evidence="2 3" key="1">
    <citation type="submission" date="2017-05" db="EMBL/GenBank/DDBJ databases">
        <title>Genome Analysis of Maritalea myrionectae HL2708#5.</title>
        <authorList>
            <consortium name="Cotde Inc.-PKNU"/>
            <person name="Jang D."/>
            <person name="Oh H.-M."/>
        </authorList>
    </citation>
    <scope>NUCLEOTIDE SEQUENCE [LARGE SCALE GENOMIC DNA]</scope>
    <source>
        <strain evidence="2 3">HL2708#5</strain>
    </source>
</reference>
<dbReference type="AlphaFoldDB" id="A0A2R4MDN5"/>
<dbReference type="GO" id="GO:0016491">
    <property type="term" value="F:oxidoreductase activity"/>
    <property type="evidence" value="ECO:0007669"/>
    <property type="project" value="UniProtKB-ARBA"/>
</dbReference>
<dbReference type="KEGG" id="mmyr:MXMO3_01622"/>
<dbReference type="GO" id="GO:0005737">
    <property type="term" value="C:cytoplasm"/>
    <property type="evidence" value="ECO:0007669"/>
    <property type="project" value="TreeGrafter"/>
</dbReference>
<dbReference type="InterPro" id="IPR003462">
    <property type="entry name" value="ODC_Mu_crystall"/>
</dbReference>
<accession>A0A2R4MDN5</accession>
<gene>
    <name evidence="2" type="ORF">MXMO3_01622</name>
</gene>
<dbReference type="SUPFAM" id="SSF51735">
    <property type="entry name" value="NAD(P)-binding Rossmann-fold domains"/>
    <property type="match status" value="1"/>
</dbReference>
<evidence type="ECO:0000313" key="2">
    <source>
        <dbReference type="EMBL" id="AVX04151.1"/>
    </source>
</evidence>
<dbReference type="Gene3D" id="3.30.1780.10">
    <property type="entry name" value="ornithine cyclodeaminase, domain 1"/>
    <property type="match status" value="1"/>
</dbReference>
<proteinExistence type="inferred from homology"/>
<dbReference type="Pfam" id="PF02423">
    <property type="entry name" value="OCD_Mu_crystall"/>
    <property type="match status" value="1"/>
</dbReference>